<dbReference type="InterPro" id="IPR026593">
    <property type="entry name" value="SecY"/>
</dbReference>
<evidence type="ECO:0000256" key="5">
    <source>
        <dbReference type="ARBA" id="ARBA00022927"/>
    </source>
</evidence>
<name>A0A936TEC9_9ACTN</name>
<dbReference type="PIRSF" id="PIRSF004557">
    <property type="entry name" value="SecY"/>
    <property type="match status" value="1"/>
</dbReference>
<evidence type="ECO:0000256" key="10">
    <source>
        <dbReference type="HAMAP-Rule" id="MF_01465"/>
    </source>
</evidence>
<dbReference type="InterPro" id="IPR002208">
    <property type="entry name" value="SecY/SEC61-alpha"/>
</dbReference>
<organism evidence="12 13">
    <name type="scientific">Candidatus Neomicrothrix subdominans</name>
    <dbReference type="NCBI Taxonomy" id="2954438"/>
    <lineage>
        <taxon>Bacteria</taxon>
        <taxon>Bacillati</taxon>
        <taxon>Actinomycetota</taxon>
        <taxon>Acidimicrobiia</taxon>
        <taxon>Acidimicrobiales</taxon>
        <taxon>Microthrixaceae</taxon>
        <taxon>Candidatus Neomicrothrix</taxon>
    </lineage>
</organism>
<comment type="caution">
    <text evidence="10">Lacks conserved residue(s) required for the propagation of feature annotation.</text>
</comment>
<dbReference type="GO" id="GO:0006605">
    <property type="term" value="P:protein targeting"/>
    <property type="evidence" value="ECO:0007669"/>
    <property type="project" value="UniProtKB-UniRule"/>
</dbReference>
<feature type="transmembrane region" description="Helical" evidence="10">
    <location>
        <begin position="311"/>
        <end position="331"/>
    </location>
</feature>
<dbReference type="Proteomes" id="UP000727993">
    <property type="component" value="Unassembled WGS sequence"/>
</dbReference>
<dbReference type="PRINTS" id="PR00303">
    <property type="entry name" value="SECYTRNLCASE"/>
</dbReference>
<keyword evidence="6 10" id="KW-1133">Transmembrane helix</keyword>
<evidence type="ECO:0000256" key="7">
    <source>
        <dbReference type="ARBA" id="ARBA00023010"/>
    </source>
</evidence>
<evidence type="ECO:0000256" key="9">
    <source>
        <dbReference type="ARBA" id="ARBA00039733"/>
    </source>
</evidence>
<feature type="transmembrane region" description="Helical" evidence="10">
    <location>
        <begin position="115"/>
        <end position="136"/>
    </location>
</feature>
<comment type="function">
    <text evidence="10">The central subunit of the protein translocation channel SecYEG. Consists of two halves formed by TMs 1-5 and 6-10. These two domains form a lateral gate at the front which open onto the bilayer between TMs 2 and 7, and are clamped together by SecE at the back. The channel is closed by both a pore ring composed of hydrophobic SecY resides and a short helix (helix 2A) on the extracellular side of the membrane which forms a plug. The plug probably moves laterally to allow the channel to open. The ring and the pore may move independently.</text>
</comment>
<feature type="transmembrane region" description="Helical" evidence="10">
    <location>
        <begin position="402"/>
        <end position="422"/>
    </location>
</feature>
<feature type="transmembrane region" description="Helical" evidence="10">
    <location>
        <begin position="188"/>
        <end position="208"/>
    </location>
</feature>
<evidence type="ECO:0000256" key="3">
    <source>
        <dbReference type="ARBA" id="ARBA00022448"/>
    </source>
</evidence>
<feature type="transmembrane region" description="Helical" evidence="10">
    <location>
        <begin position="156"/>
        <end position="176"/>
    </location>
</feature>
<feature type="transmembrane region" description="Helical" evidence="10">
    <location>
        <begin position="372"/>
        <end position="396"/>
    </location>
</feature>
<evidence type="ECO:0000313" key="13">
    <source>
        <dbReference type="Proteomes" id="UP000727993"/>
    </source>
</evidence>
<evidence type="ECO:0000256" key="2">
    <source>
        <dbReference type="ARBA" id="ARBA00005751"/>
    </source>
</evidence>
<evidence type="ECO:0000313" key="12">
    <source>
        <dbReference type="EMBL" id="MBK9295335.1"/>
    </source>
</evidence>
<feature type="transmembrane region" description="Helical" evidence="10">
    <location>
        <begin position="214"/>
        <end position="234"/>
    </location>
</feature>
<dbReference type="FunFam" id="1.10.3370.10:FF:000001">
    <property type="entry name" value="Preprotein translocase subunit SecY"/>
    <property type="match status" value="1"/>
</dbReference>
<dbReference type="HAMAP" id="MF_01465">
    <property type="entry name" value="SecY"/>
    <property type="match status" value="1"/>
</dbReference>
<evidence type="ECO:0000256" key="1">
    <source>
        <dbReference type="ARBA" id="ARBA00004141"/>
    </source>
</evidence>
<feature type="transmembrane region" description="Helical" evidence="10">
    <location>
        <begin position="69"/>
        <end position="94"/>
    </location>
</feature>
<keyword evidence="8 10" id="KW-0472">Membrane</keyword>
<keyword evidence="7 10" id="KW-0811">Translocation</keyword>
<dbReference type="GO" id="GO:0005886">
    <property type="term" value="C:plasma membrane"/>
    <property type="evidence" value="ECO:0007669"/>
    <property type="project" value="UniProtKB-SubCell"/>
</dbReference>
<feature type="transmembrane region" description="Helical" evidence="10">
    <location>
        <begin position="271"/>
        <end position="291"/>
    </location>
</feature>
<dbReference type="GO" id="GO:0043952">
    <property type="term" value="P:protein transport by the Sec complex"/>
    <property type="evidence" value="ECO:0007669"/>
    <property type="project" value="UniProtKB-UniRule"/>
</dbReference>
<dbReference type="NCBIfam" id="TIGR00967">
    <property type="entry name" value="3a0501s007"/>
    <property type="match status" value="1"/>
</dbReference>
<dbReference type="SUPFAM" id="SSF103491">
    <property type="entry name" value="Preprotein translocase SecY subunit"/>
    <property type="match status" value="1"/>
</dbReference>
<proteinExistence type="inferred from homology"/>
<dbReference type="PROSITE" id="PS00756">
    <property type="entry name" value="SECY_2"/>
    <property type="match status" value="1"/>
</dbReference>
<gene>
    <name evidence="10 12" type="primary">secY</name>
    <name evidence="12" type="ORF">IPN02_00340</name>
</gene>
<keyword evidence="4 10" id="KW-0812">Transmembrane</keyword>
<reference evidence="12 13" key="1">
    <citation type="submission" date="2020-10" db="EMBL/GenBank/DDBJ databases">
        <title>Connecting structure to function with the recovery of over 1000 high-quality activated sludge metagenome-assembled genomes encoding full-length rRNA genes using long-read sequencing.</title>
        <authorList>
            <person name="Singleton C.M."/>
            <person name="Petriglieri F."/>
            <person name="Kristensen J.M."/>
            <person name="Kirkegaard R.H."/>
            <person name="Michaelsen T.Y."/>
            <person name="Andersen M.H."/>
            <person name="Karst S.M."/>
            <person name="Dueholm M.S."/>
            <person name="Nielsen P.H."/>
            <person name="Albertsen M."/>
        </authorList>
    </citation>
    <scope>NUCLEOTIDE SEQUENCE [LARGE SCALE GENOMIC DNA]</scope>
    <source>
        <strain evidence="12">Lyne_18-Q3-R50-59_MAXAC.006</strain>
    </source>
</reference>
<protein>
    <recommendedName>
        <fullName evidence="9 10">Protein translocase subunit SecY</fullName>
    </recommendedName>
</protein>
<dbReference type="GO" id="GO:0065002">
    <property type="term" value="P:intracellular protein transmembrane transport"/>
    <property type="evidence" value="ECO:0007669"/>
    <property type="project" value="UniProtKB-UniRule"/>
</dbReference>
<dbReference type="Gene3D" id="1.10.3370.10">
    <property type="entry name" value="SecY subunit domain"/>
    <property type="match status" value="1"/>
</dbReference>
<evidence type="ECO:0000256" key="4">
    <source>
        <dbReference type="ARBA" id="ARBA00022692"/>
    </source>
</evidence>
<dbReference type="PANTHER" id="PTHR10906">
    <property type="entry name" value="SECY/SEC61-ALPHA FAMILY MEMBER"/>
    <property type="match status" value="1"/>
</dbReference>
<evidence type="ECO:0000256" key="8">
    <source>
        <dbReference type="ARBA" id="ARBA00023136"/>
    </source>
</evidence>
<dbReference type="AlphaFoldDB" id="A0A936TEC9"/>
<dbReference type="Pfam" id="PF00344">
    <property type="entry name" value="SecY"/>
    <property type="match status" value="1"/>
</dbReference>
<keyword evidence="10" id="KW-1003">Cell membrane</keyword>
<comment type="similarity">
    <text evidence="2 10 11">Belongs to the SecY/SEC61-alpha family.</text>
</comment>
<dbReference type="InterPro" id="IPR023201">
    <property type="entry name" value="SecY_dom_sf"/>
</dbReference>
<sequence>MFSSLRNLFKIPELRNKIFFTLFILALYRLGSYIPAPGIDQSAVAAIKSQAEQGGVLSYLQLFSGNALTQFAIFALGIMPYITASIILQILGVVIPKLEEWQQQGAVGQRKITQWTRYVTIGIAVLQSTGFVYLFQNGGGGLTSNENISLVTNFNLGTLSLIVLTFTAGTALLMWMGELITQRGIGNGMSLIIFSSVVSAFPSVGASLRASNGWFAVLLVSGVAVLLLIFIIYIENGVRKIPVQFAKRQVGRRMYGGQSTYIPLKVNQAGVIPIIFASAFLQMPVLLVNVLPKSGWGDAVRRWIDGNLVQAASPVYLGIFGLLIFGFSYFYTSIAFDPVQQADNLRKQGGFIPGIRPGPQTERYLAKVLNRITFPGALFIAFLALAPTIIVVMIVGRANSGIAFSIGGASLLIAVGVALELMKQIDGQLMLRNYEGFLSNKPEKR</sequence>
<accession>A0A936TEC9</accession>
<dbReference type="EMBL" id="JADJZA010000001">
    <property type="protein sequence ID" value="MBK9295335.1"/>
    <property type="molecule type" value="Genomic_DNA"/>
</dbReference>
<comment type="subcellular location">
    <subcellularLocation>
        <location evidence="10">Cell membrane</location>
        <topology evidence="10">Multi-pass membrane protein</topology>
    </subcellularLocation>
    <subcellularLocation>
        <location evidence="1">Membrane</location>
        <topology evidence="1">Multi-pass membrane protein</topology>
    </subcellularLocation>
</comment>
<keyword evidence="5 10" id="KW-0653">Protein transport</keyword>
<comment type="caution">
    <text evidence="12">The sequence shown here is derived from an EMBL/GenBank/DDBJ whole genome shotgun (WGS) entry which is preliminary data.</text>
</comment>
<dbReference type="InterPro" id="IPR030659">
    <property type="entry name" value="SecY_CS"/>
</dbReference>
<evidence type="ECO:0000256" key="11">
    <source>
        <dbReference type="RuleBase" id="RU004349"/>
    </source>
</evidence>
<comment type="subunit">
    <text evidence="10">Component of the Sec protein translocase complex. Heterotrimer consisting of SecY, SecE and SecG subunits. The heterotrimers can form oligomers, although 1 heterotrimer is thought to be able to translocate proteins. Interacts with the ribosome. Interacts with SecDF, and other proteins may be involved. Interacts with SecA.</text>
</comment>
<keyword evidence="3 10" id="KW-0813">Transport</keyword>
<evidence type="ECO:0000256" key="6">
    <source>
        <dbReference type="ARBA" id="ARBA00022989"/>
    </source>
</evidence>